<feature type="region of interest" description="Disordered" evidence="1">
    <location>
        <begin position="224"/>
        <end position="247"/>
    </location>
</feature>
<dbReference type="EMBL" id="BAAARV010000141">
    <property type="protein sequence ID" value="GAA2394658.1"/>
    <property type="molecule type" value="Genomic_DNA"/>
</dbReference>
<dbReference type="InterPro" id="IPR036628">
    <property type="entry name" value="Clp_N_dom_sf"/>
</dbReference>
<organism evidence="3 4">
    <name type="scientific">Dactylosporangium salmoneum</name>
    <dbReference type="NCBI Taxonomy" id="53361"/>
    <lineage>
        <taxon>Bacteria</taxon>
        <taxon>Bacillati</taxon>
        <taxon>Actinomycetota</taxon>
        <taxon>Actinomycetes</taxon>
        <taxon>Micromonosporales</taxon>
        <taxon>Micromonosporaceae</taxon>
        <taxon>Dactylosporangium</taxon>
    </lineage>
</organism>
<dbReference type="Proteomes" id="UP001501444">
    <property type="component" value="Unassembled WGS sequence"/>
</dbReference>
<sequence length="247" mass="25633">MLLTDQAQRAVVLAPEAAIAERAERMSPRHLLLGLAAAGGGARHALGEASFPFPGPAPGDGARVPMGDELKAALERSVRHALTAGRDQVTTAALLLAVREEPDRPAFDADAEALRADHTACCGESGASPIRALLVDQPALPGRWRALLGRVGDLVPIVALYAAVLAISWDNAGPETILAFAAFSVVIALTVGLVRGRQHLRRQLGPAPRVISTPETARPLLARLGLRSRGPGRPPSGRSRPGAGTAG</sequence>
<reference evidence="3 4" key="1">
    <citation type="journal article" date="2019" name="Int. J. Syst. Evol. Microbiol.">
        <title>The Global Catalogue of Microorganisms (GCM) 10K type strain sequencing project: providing services to taxonomists for standard genome sequencing and annotation.</title>
        <authorList>
            <consortium name="The Broad Institute Genomics Platform"/>
            <consortium name="The Broad Institute Genome Sequencing Center for Infectious Disease"/>
            <person name="Wu L."/>
            <person name="Ma J."/>
        </authorList>
    </citation>
    <scope>NUCLEOTIDE SEQUENCE [LARGE SCALE GENOMIC DNA]</scope>
    <source>
        <strain evidence="3 4">JCM 3272</strain>
    </source>
</reference>
<evidence type="ECO:0008006" key="5">
    <source>
        <dbReference type="Google" id="ProtNLM"/>
    </source>
</evidence>
<keyword evidence="2" id="KW-0472">Membrane</keyword>
<evidence type="ECO:0000256" key="1">
    <source>
        <dbReference type="SAM" id="MobiDB-lite"/>
    </source>
</evidence>
<keyword evidence="2" id="KW-0812">Transmembrane</keyword>
<keyword evidence="4" id="KW-1185">Reference proteome</keyword>
<feature type="transmembrane region" description="Helical" evidence="2">
    <location>
        <begin position="151"/>
        <end position="169"/>
    </location>
</feature>
<gene>
    <name evidence="3" type="ORF">GCM10010170_108760</name>
</gene>
<comment type="caution">
    <text evidence="3">The sequence shown here is derived from an EMBL/GenBank/DDBJ whole genome shotgun (WGS) entry which is preliminary data.</text>
</comment>
<evidence type="ECO:0000256" key="2">
    <source>
        <dbReference type="SAM" id="Phobius"/>
    </source>
</evidence>
<evidence type="ECO:0000313" key="4">
    <source>
        <dbReference type="Proteomes" id="UP001501444"/>
    </source>
</evidence>
<dbReference type="Gene3D" id="1.10.1780.10">
    <property type="entry name" value="Clp, N-terminal domain"/>
    <property type="match status" value="2"/>
</dbReference>
<proteinExistence type="predicted"/>
<name>A0ABN3I4H9_9ACTN</name>
<dbReference type="RefSeq" id="WP_344620663.1">
    <property type="nucleotide sequence ID" value="NZ_BAAARV010000141.1"/>
</dbReference>
<feature type="transmembrane region" description="Helical" evidence="2">
    <location>
        <begin position="175"/>
        <end position="194"/>
    </location>
</feature>
<protein>
    <recommendedName>
        <fullName evidence="5">Clp R domain-containing protein</fullName>
    </recommendedName>
</protein>
<keyword evidence="2" id="KW-1133">Transmembrane helix</keyword>
<accession>A0ABN3I4H9</accession>
<dbReference type="SUPFAM" id="SSF81923">
    <property type="entry name" value="Double Clp-N motif"/>
    <property type="match status" value="1"/>
</dbReference>
<evidence type="ECO:0000313" key="3">
    <source>
        <dbReference type="EMBL" id="GAA2394658.1"/>
    </source>
</evidence>